<evidence type="ECO:0000256" key="3">
    <source>
        <dbReference type="SAM" id="Coils"/>
    </source>
</evidence>
<reference evidence="7" key="1">
    <citation type="submission" date="2023-08" db="EMBL/GenBank/DDBJ databases">
        <authorList>
            <person name="Chen Y."/>
            <person name="Shah S."/>
            <person name="Dougan E. K."/>
            <person name="Thang M."/>
            <person name="Chan C."/>
        </authorList>
    </citation>
    <scope>NUCLEOTIDE SEQUENCE</scope>
</reference>
<dbReference type="PROSITE" id="PS50961">
    <property type="entry name" value="HTH_LA"/>
    <property type="match status" value="1"/>
</dbReference>
<dbReference type="InterPro" id="IPR000504">
    <property type="entry name" value="RRM_dom"/>
</dbReference>
<dbReference type="Gene3D" id="1.10.10.10">
    <property type="entry name" value="Winged helix-like DNA-binding domain superfamily/Winged helix DNA-binding domain"/>
    <property type="match status" value="1"/>
</dbReference>
<dbReference type="InterPro" id="IPR036388">
    <property type="entry name" value="WH-like_DNA-bd_sf"/>
</dbReference>
<dbReference type="Proteomes" id="UP001178507">
    <property type="component" value="Unassembled WGS sequence"/>
</dbReference>
<dbReference type="SUPFAM" id="SSF46785">
    <property type="entry name" value="Winged helix' DNA-binding domain"/>
    <property type="match status" value="1"/>
</dbReference>
<dbReference type="InterPro" id="IPR045180">
    <property type="entry name" value="La_dom_prot"/>
</dbReference>
<dbReference type="Pfam" id="PF05383">
    <property type="entry name" value="La"/>
    <property type="match status" value="1"/>
</dbReference>
<feature type="compositionally biased region" description="Basic and acidic residues" evidence="4">
    <location>
        <begin position="489"/>
        <end position="508"/>
    </location>
</feature>
<dbReference type="PANTHER" id="PTHR22792">
    <property type="entry name" value="LUPUS LA PROTEIN-RELATED"/>
    <property type="match status" value="1"/>
</dbReference>
<feature type="coiled-coil region" evidence="3">
    <location>
        <begin position="426"/>
        <end position="453"/>
    </location>
</feature>
<feature type="compositionally biased region" description="Basic and acidic residues" evidence="4">
    <location>
        <begin position="17"/>
        <end position="30"/>
    </location>
</feature>
<dbReference type="SUPFAM" id="SSF54928">
    <property type="entry name" value="RNA-binding domain, RBD"/>
    <property type="match status" value="1"/>
</dbReference>
<evidence type="ECO:0008006" key="9">
    <source>
        <dbReference type="Google" id="ProtNLM"/>
    </source>
</evidence>
<sequence length="707" mass="78650">MVKGSGGRGKQKWVPKGSEKEVEKEGKENEEGTESTGPKYDRHQLLRTRTGKDDGALMVLQEANTGEAKELHYGLEARPEDEGTGKSKAKQRSNSMLDEAAEGPSGQPVQLHQELADSTPSAGADPALMTYVQNMMTAFGVSAMYGPMGYPGYTTVMLRNIPNRYTRDMLISRLDKGYEGEYDFVYLPIDFSSRCNVGYAFINFRTPPAAQRFISEFHGAKTKHCLPGFGSAKIAEVSYARVQGREQNMDNLRDEKFIEKLNDRPDWQPLFLDDAGKEIPFSKAFGGERKRSKKAATPNYIPPTTPTGFMRPPPYFPVYPSFGAVPPAPPTTLASVLPSASKETLLMLRGVPLAYTRQQLLDKLKSKYDAAFNFLYLPNKTEPKGNRGFAFINFNDAQKAKDFTEDFAGKTMKDCFQVEGEEDKACEVHVARMESLERSIERLQTQVLSEEESKEGSSWLPVLIGAEGEVQPFPTLSAAEGAASARKAKPAEQKAEDAPEKAEADPKPKAKPKDKKAAKDATPASYGYSYPYGMPYMGFPGYPGYAPPYPGYPAATYQTYAQMAAAQTRALQGKSKGRKGGEKGFYPNVLDTMAAAVNLKEGDEQLTPESREKLKHQVEFYFSTNNLCKDLFLRQHMEPDGWTSLELIAQFPMVRKFKVSIATLIEVLTQSDMFEIDQDARKLRLADEKERRKWAQAPVPTEYKTPA</sequence>
<dbReference type="InterPro" id="IPR012677">
    <property type="entry name" value="Nucleotide-bd_a/b_plait_sf"/>
</dbReference>
<keyword evidence="3" id="KW-0175">Coiled coil</keyword>
<feature type="domain" description="RRM" evidence="5">
    <location>
        <begin position="344"/>
        <end position="433"/>
    </location>
</feature>
<dbReference type="InterPro" id="IPR036390">
    <property type="entry name" value="WH_DNA-bd_sf"/>
</dbReference>
<feature type="domain" description="HTH La-type RNA-binding" evidence="6">
    <location>
        <begin position="604"/>
        <end position="693"/>
    </location>
</feature>
<evidence type="ECO:0000256" key="2">
    <source>
        <dbReference type="PROSITE-ProRule" id="PRU00332"/>
    </source>
</evidence>
<protein>
    <recommendedName>
        <fullName evidence="9">RNA-binding protein</fullName>
    </recommendedName>
</protein>
<gene>
    <name evidence="7" type="ORF">EVOR1521_LOCUS23796</name>
</gene>
<dbReference type="Gene3D" id="3.30.70.330">
    <property type="match status" value="1"/>
</dbReference>
<dbReference type="InterPro" id="IPR006630">
    <property type="entry name" value="La_HTH"/>
</dbReference>
<dbReference type="InterPro" id="IPR035979">
    <property type="entry name" value="RBD_domain_sf"/>
</dbReference>
<proteinExistence type="predicted"/>
<evidence type="ECO:0000259" key="5">
    <source>
        <dbReference type="PROSITE" id="PS50102"/>
    </source>
</evidence>
<name>A0AA36J6F2_9DINO</name>
<dbReference type="EMBL" id="CAUJNA010003372">
    <property type="protein sequence ID" value="CAJ1400465.1"/>
    <property type="molecule type" value="Genomic_DNA"/>
</dbReference>
<dbReference type="PROSITE" id="PS50102">
    <property type="entry name" value="RRM"/>
    <property type="match status" value="2"/>
</dbReference>
<accession>A0AA36J6F2</accession>
<organism evidence="7 8">
    <name type="scientific">Effrenium voratum</name>
    <dbReference type="NCBI Taxonomy" id="2562239"/>
    <lineage>
        <taxon>Eukaryota</taxon>
        <taxon>Sar</taxon>
        <taxon>Alveolata</taxon>
        <taxon>Dinophyceae</taxon>
        <taxon>Suessiales</taxon>
        <taxon>Symbiodiniaceae</taxon>
        <taxon>Effrenium</taxon>
    </lineage>
</organism>
<dbReference type="GO" id="GO:0003723">
    <property type="term" value="F:RNA binding"/>
    <property type="evidence" value="ECO:0007669"/>
    <property type="project" value="UniProtKB-UniRule"/>
</dbReference>
<evidence type="ECO:0000256" key="1">
    <source>
        <dbReference type="ARBA" id="ARBA00022884"/>
    </source>
</evidence>
<feature type="region of interest" description="Disordered" evidence="4">
    <location>
        <begin position="1"/>
        <end position="120"/>
    </location>
</feature>
<evidence type="ECO:0000313" key="7">
    <source>
        <dbReference type="EMBL" id="CAJ1400465.1"/>
    </source>
</evidence>
<dbReference type="InterPro" id="IPR007201">
    <property type="entry name" value="Mei2-like_Rrm_C"/>
</dbReference>
<dbReference type="CDD" id="cd12277">
    <property type="entry name" value="RRM3_MEI2_EAR1_like"/>
    <property type="match status" value="1"/>
</dbReference>
<keyword evidence="8" id="KW-1185">Reference proteome</keyword>
<dbReference type="AlphaFoldDB" id="A0AA36J6F2"/>
<dbReference type="Pfam" id="PF04059">
    <property type="entry name" value="RRM_2"/>
    <property type="match status" value="2"/>
</dbReference>
<evidence type="ECO:0000313" key="8">
    <source>
        <dbReference type="Proteomes" id="UP001178507"/>
    </source>
</evidence>
<feature type="compositionally biased region" description="Basic and acidic residues" evidence="4">
    <location>
        <begin position="67"/>
        <end position="85"/>
    </location>
</feature>
<evidence type="ECO:0000259" key="6">
    <source>
        <dbReference type="PROSITE" id="PS50961"/>
    </source>
</evidence>
<comment type="caution">
    <text evidence="7">The sequence shown here is derived from an EMBL/GenBank/DDBJ whole genome shotgun (WGS) entry which is preliminary data.</text>
</comment>
<evidence type="ECO:0000256" key="4">
    <source>
        <dbReference type="SAM" id="MobiDB-lite"/>
    </source>
</evidence>
<feature type="region of interest" description="Disordered" evidence="4">
    <location>
        <begin position="479"/>
        <end position="522"/>
    </location>
</feature>
<feature type="compositionally biased region" description="Basic and acidic residues" evidence="4">
    <location>
        <begin position="39"/>
        <end position="55"/>
    </location>
</feature>
<keyword evidence="1 2" id="KW-0694">RNA-binding</keyword>
<dbReference type="CDD" id="cd07323">
    <property type="entry name" value="LAM"/>
    <property type="match status" value="1"/>
</dbReference>
<dbReference type="SMART" id="SM00715">
    <property type="entry name" value="LA"/>
    <property type="match status" value="1"/>
</dbReference>
<feature type="region of interest" description="Disordered" evidence="4">
    <location>
        <begin position="687"/>
        <end position="707"/>
    </location>
</feature>
<dbReference type="SMART" id="SM00360">
    <property type="entry name" value="RRM"/>
    <property type="match status" value="2"/>
</dbReference>
<feature type="domain" description="RRM" evidence="5">
    <location>
        <begin position="154"/>
        <end position="242"/>
    </location>
</feature>